<dbReference type="GO" id="GO:0008170">
    <property type="term" value="F:N-methyltransferase activity"/>
    <property type="evidence" value="ECO:0007669"/>
    <property type="project" value="InterPro"/>
</dbReference>
<protein>
    <submittedName>
        <fullName evidence="7">Predicted helicase</fullName>
    </submittedName>
</protein>
<dbReference type="SUPFAM" id="SSF53335">
    <property type="entry name" value="S-adenosyl-L-methionine-dependent methyltransferases"/>
    <property type="match status" value="1"/>
</dbReference>
<sequence>MPTPLENLIAHYRRQSQTEREKGAYFEELIRAYFRHEPTYADLYEEVWLYGDWARQQGFDARDVGVDLVAKTRTGAQTSAKTSAKTDEYHAIQCKFHAPDHKVTKSDIDSFFTASGQAPFTRRIIVSTTIHWTEHADDALRGQTPPVTKIDLQDLENSQIDWSRYQPSAPVSLKPKKTLRPHQTQALENVTTGLRHTDRGKLIMACGTGKTLASLKIAETLAGADKRVLLLAPSLALLSQILTEWTQESRIPLHSFAVCSDSEVGKKRPRNSPTNTNRDDDKVETFAHELRYPATTDADRLADEMIRRHDPDHMSVVFSTYHSIGVLHKAQRDHDLPAFDLIICDEAHRTTGATFAGDDESNFVRIHDADYIQGAKRLYMTATPRIYGDIAQVSAERDEVTLASMDDSALYGQDLHTLTFSEAVNRGLLVDYKVIILTMDEAHVSRRLQNLLKDENNSLKVDDAAKIVGCWKALCKHQTEEAEQTPDPDPMRRAVAFCQVIEPAIGKRKTHKVSSRQIAGMFQEVVRAYREHQDEYGTLQCQAEHVDGGMNASQKEEKLGWLRAQPPDNTCRILSNVRCLSEGVDVPALDAVLFLTPRNSQVDVVQSVGRVMRNAPGKTRGYVILPVVIPAGMKLHEALADNRTYKVVWEVLQALRSHDDRFEAMINKLDLTGAPPAKMEVIAIDDRTIRKANRHRKTLAERLAAQARGGQGIGNAPVGPSPDTGTQTEIEFEPGEVERAIYAKIVEKCGRRTYWEDWAGDIARIARTHITRIETILENPANKEERRAFREFVKELRDDLNPAITKAEVIEMLAQHLITQPVFEALFEGHGDGGRPGSGEEDLQSLHDDRQSTGSNGFPTGSNDFSTGSNCFAMESNDSATGGNSFLTVSNGLATERNGFPTGGHGSASRNSFAANNPVSRGMRKILSLLNGHYLEKEADTLRGFYASVRMRAEGIDNAAGKQKIINELYDKFFRNAFPRMTERLGIVYTPVEIVDFILHSIDQLLRAEFGENLGSQGVHIIDPFVGTGTFLTRLLQSGLIGPEELPHKYHNEIHANEIMLLAYYIAAINIEVAYHDRMGDQGDGYQPFPGICLTDTFQLHEQDDQIQDKLKENSRRRMHQKGLKEIRVIMSNPPYSAGQGSANDNNRNVPYPILDERIRTTYAERSVMTSVRQLYDSYIRAIRWASDRIGESGVIGFVTNAGFLEANLADGLRQCLAEEFSSLYLLHLRGNQRTQGELSRREGGKIFGSASRAPVAISLLVKNPDATEKGRIRLHDIGDYLTREEKLERIAGFESVDGITKANGWREITPDRHGDWLAQRDDGFGEFIVMGDKKGDEEKLFDNFSLGIASGRDAWCYNPGKTAVGDNMQRMIAFYNGEVARFNQAHGDLSTKERQAKVDGFINTDPAEISWSHNVKQELAKDRRLSFEPNSSIPSLYRPFSKQWLYYNRRFNERVYQMPRIFPHAVAENLVICVSGVGARSFSTLISDHLPCLDNIEKGQCFPLYLYDQDGSNRRDAITDQGLTHFRAAYPFDAITKEDLFYYIYGLLHSPDYRSRYANNLSKELPRIPAVKTIAGFRAFSEAGRELARLHLDYEAVEMYPATLESGASEPEHYRVEKMRYGKRRENGKTVKDLTTIVYNHRITVRDIPPEAYDYVVNGKPAMDWVMERQRVKTDKASGITVDANHWAMETMHNPKYPLELLLRVITVSLETMKIVDNLPGLDIIGKATHT</sequence>
<proteinExistence type="inferred from homology"/>
<dbReference type="PROSITE" id="PS51192">
    <property type="entry name" value="HELICASE_ATP_BIND_1"/>
    <property type="match status" value="1"/>
</dbReference>
<dbReference type="SUPFAM" id="SSF52980">
    <property type="entry name" value="Restriction endonuclease-like"/>
    <property type="match status" value="1"/>
</dbReference>
<feature type="region of interest" description="Disordered" evidence="2">
    <location>
        <begin position="828"/>
        <end position="862"/>
    </location>
</feature>
<comment type="similarity">
    <text evidence="1">Belongs to the N(4)/N(6)-methyltransferase family.</text>
</comment>
<dbReference type="InterPro" id="IPR027417">
    <property type="entry name" value="P-loop_NTPase"/>
</dbReference>
<evidence type="ECO:0000256" key="2">
    <source>
        <dbReference type="SAM" id="MobiDB-lite"/>
    </source>
</evidence>
<dbReference type="Gene3D" id="3.40.50.150">
    <property type="entry name" value="Vaccinia Virus protein VP39"/>
    <property type="match status" value="1"/>
</dbReference>
<dbReference type="SMART" id="SM00490">
    <property type="entry name" value="HELICc"/>
    <property type="match status" value="1"/>
</dbReference>
<dbReference type="InterPro" id="IPR001650">
    <property type="entry name" value="Helicase_C-like"/>
</dbReference>
<dbReference type="GO" id="GO:0016787">
    <property type="term" value="F:hydrolase activity"/>
    <property type="evidence" value="ECO:0007669"/>
    <property type="project" value="InterPro"/>
</dbReference>
<dbReference type="PANTHER" id="PTHR47396:SF1">
    <property type="entry name" value="ATP-DEPENDENT HELICASE IRC3-RELATED"/>
    <property type="match status" value="1"/>
</dbReference>
<dbReference type="InterPro" id="IPR029063">
    <property type="entry name" value="SAM-dependent_MTases_sf"/>
</dbReference>
<dbReference type="InterPro" id="IPR011856">
    <property type="entry name" value="tRNA_endonuc-like_dom_sf"/>
</dbReference>
<dbReference type="InterPro" id="IPR006935">
    <property type="entry name" value="Helicase/UvrB_N"/>
</dbReference>
<dbReference type="Pfam" id="PF00271">
    <property type="entry name" value="Helicase_C"/>
    <property type="match status" value="1"/>
</dbReference>
<dbReference type="InterPro" id="IPR003356">
    <property type="entry name" value="DNA_methylase_A-5"/>
</dbReference>
<feature type="compositionally biased region" description="Polar residues" evidence="2">
    <location>
        <begin position="852"/>
        <end position="862"/>
    </location>
</feature>
<feature type="domain" description="Helicase C-terminal" evidence="4">
    <location>
        <begin position="490"/>
        <end position="670"/>
    </location>
</feature>
<dbReference type="GO" id="GO:0004386">
    <property type="term" value="F:helicase activity"/>
    <property type="evidence" value="ECO:0007669"/>
    <property type="project" value="UniProtKB-KW"/>
</dbReference>
<dbReference type="EMBL" id="CAADFJ010000025">
    <property type="protein sequence ID" value="VFJ98772.1"/>
    <property type="molecule type" value="Genomic_DNA"/>
</dbReference>
<feature type="domain" description="Helicase ATP-binding" evidence="3">
    <location>
        <begin position="191"/>
        <end position="402"/>
    </location>
</feature>
<dbReference type="EMBL" id="CAADFI010000023">
    <property type="protein sequence ID" value="VFJ91929.1"/>
    <property type="molecule type" value="Genomic_DNA"/>
</dbReference>
<evidence type="ECO:0000256" key="1">
    <source>
        <dbReference type="ARBA" id="ARBA00006594"/>
    </source>
</evidence>
<dbReference type="PRINTS" id="PR00507">
    <property type="entry name" value="N12N6MTFRASE"/>
</dbReference>
<dbReference type="CDD" id="cd18785">
    <property type="entry name" value="SF2_C"/>
    <property type="match status" value="1"/>
</dbReference>
<keyword evidence="7" id="KW-0067">ATP-binding</keyword>
<dbReference type="InterPro" id="IPR014001">
    <property type="entry name" value="Helicase_ATP-bd"/>
</dbReference>
<reference evidence="7" key="1">
    <citation type="submission" date="2019-02" db="EMBL/GenBank/DDBJ databases">
        <authorList>
            <person name="Gruber-Vodicka R. H."/>
            <person name="Seah K. B. B."/>
        </authorList>
    </citation>
    <scope>NUCLEOTIDE SEQUENCE</scope>
    <source>
        <strain evidence="7">BECK_SA2B12</strain>
        <strain evidence="5">BECK_SA2B15</strain>
        <strain evidence="6">BECK_SA2B20</strain>
    </source>
</reference>
<evidence type="ECO:0000313" key="6">
    <source>
        <dbReference type="EMBL" id="VFJ91929.1"/>
    </source>
</evidence>
<dbReference type="GO" id="GO:0005524">
    <property type="term" value="F:ATP binding"/>
    <property type="evidence" value="ECO:0007669"/>
    <property type="project" value="InterPro"/>
</dbReference>
<dbReference type="PROSITE" id="PS51194">
    <property type="entry name" value="HELICASE_CTER"/>
    <property type="match status" value="1"/>
</dbReference>
<gene>
    <name evidence="5" type="ORF">BECKH772A_GA0070896_100273</name>
    <name evidence="6" type="ORF">BECKH772B_GA0070898_100232</name>
    <name evidence="7" type="ORF">BECKH772C_GA0070978_100253</name>
</gene>
<dbReference type="InterPro" id="IPR041635">
    <property type="entry name" value="Type_ISP_LLaBIII_C"/>
</dbReference>
<dbReference type="Pfam" id="PF02384">
    <property type="entry name" value="N6_Mtase"/>
    <property type="match status" value="1"/>
</dbReference>
<dbReference type="SUPFAM" id="SSF52540">
    <property type="entry name" value="P-loop containing nucleoside triphosphate hydrolases"/>
    <property type="match status" value="1"/>
</dbReference>
<dbReference type="InterPro" id="IPR039442">
    <property type="entry name" value="Mrr-like_dom"/>
</dbReference>
<keyword evidence="7" id="KW-0547">Nucleotide-binding</keyword>
<dbReference type="InterPro" id="IPR011335">
    <property type="entry name" value="Restrct_endonuc-II-like"/>
</dbReference>
<keyword evidence="7" id="KW-0378">Hydrolase</keyword>
<dbReference type="InterPro" id="IPR053980">
    <property type="entry name" value="ISP_coupler"/>
</dbReference>
<dbReference type="SMART" id="SM00487">
    <property type="entry name" value="DEXDc"/>
    <property type="match status" value="1"/>
</dbReference>
<evidence type="ECO:0000259" key="4">
    <source>
        <dbReference type="PROSITE" id="PS51194"/>
    </source>
</evidence>
<evidence type="ECO:0000259" key="3">
    <source>
        <dbReference type="PROSITE" id="PS51192"/>
    </source>
</evidence>
<dbReference type="Pfam" id="PF13156">
    <property type="entry name" value="Mrr_cat_2"/>
    <property type="match status" value="1"/>
</dbReference>
<dbReference type="InterPro" id="IPR050742">
    <property type="entry name" value="Helicase_Restrict-Modif_Enz"/>
</dbReference>
<dbReference type="EMBL" id="CAADFG010000027">
    <property type="protein sequence ID" value="VFJ91084.1"/>
    <property type="molecule type" value="Genomic_DNA"/>
</dbReference>
<evidence type="ECO:0000313" key="5">
    <source>
        <dbReference type="EMBL" id="VFJ91084.1"/>
    </source>
</evidence>
<dbReference type="Pfam" id="PF04851">
    <property type="entry name" value="ResIII"/>
    <property type="match status" value="1"/>
</dbReference>
<dbReference type="CDD" id="cd22333">
    <property type="entry name" value="LlaBIII_nuclease-like"/>
    <property type="match status" value="1"/>
</dbReference>
<dbReference type="Gene3D" id="3.40.50.300">
    <property type="entry name" value="P-loop containing nucleotide triphosphate hydrolases"/>
    <property type="match status" value="2"/>
</dbReference>
<accession>A0A450V1W1</accession>
<keyword evidence="7" id="KW-0347">Helicase</keyword>
<evidence type="ECO:0000313" key="7">
    <source>
        <dbReference type="EMBL" id="VFJ98772.1"/>
    </source>
</evidence>
<dbReference type="GO" id="GO:0005829">
    <property type="term" value="C:cytosol"/>
    <property type="evidence" value="ECO:0007669"/>
    <property type="project" value="TreeGrafter"/>
</dbReference>
<dbReference type="GO" id="GO:0003677">
    <property type="term" value="F:DNA binding"/>
    <property type="evidence" value="ECO:0007669"/>
    <property type="project" value="InterPro"/>
</dbReference>
<dbReference type="Pfam" id="PF22240">
    <property type="entry name" value="ISP_coupler"/>
    <property type="match status" value="2"/>
</dbReference>
<dbReference type="Gene3D" id="3.40.1350.10">
    <property type="match status" value="1"/>
</dbReference>
<organism evidence="7">
    <name type="scientific">Candidatus Kentrum eta</name>
    <dbReference type="NCBI Taxonomy" id="2126337"/>
    <lineage>
        <taxon>Bacteria</taxon>
        <taxon>Pseudomonadati</taxon>
        <taxon>Pseudomonadota</taxon>
        <taxon>Gammaproteobacteria</taxon>
        <taxon>Candidatus Kentrum</taxon>
    </lineage>
</organism>
<dbReference type="PANTHER" id="PTHR47396">
    <property type="entry name" value="TYPE I RESTRICTION ENZYME ECOKI R PROTEIN"/>
    <property type="match status" value="1"/>
</dbReference>
<name>A0A450V1W1_9GAMM</name>
<dbReference type="Pfam" id="PF18135">
    <property type="entry name" value="Type_ISP_C"/>
    <property type="match status" value="1"/>
</dbReference>